<reference evidence="1 2" key="1">
    <citation type="journal article" date="2019" name="Sci. Rep.">
        <title>Orb-weaving spider Araneus ventricosus genome elucidates the spidroin gene catalogue.</title>
        <authorList>
            <person name="Kono N."/>
            <person name="Nakamura H."/>
            <person name="Ohtoshi R."/>
            <person name="Moran D.A.P."/>
            <person name="Shinohara A."/>
            <person name="Yoshida Y."/>
            <person name="Fujiwara M."/>
            <person name="Mori M."/>
            <person name="Tomita M."/>
            <person name="Arakawa K."/>
        </authorList>
    </citation>
    <scope>NUCLEOTIDE SEQUENCE [LARGE SCALE GENOMIC DNA]</scope>
</reference>
<keyword evidence="2" id="KW-1185">Reference proteome</keyword>
<proteinExistence type="predicted"/>
<dbReference type="Proteomes" id="UP000499080">
    <property type="component" value="Unassembled WGS sequence"/>
</dbReference>
<accession>A0A4Y2GSP8</accession>
<gene>
    <name evidence="1" type="ORF">AVEN_2559_1</name>
</gene>
<evidence type="ECO:0000313" key="1">
    <source>
        <dbReference type="EMBL" id="GBM55859.1"/>
    </source>
</evidence>
<protein>
    <submittedName>
        <fullName evidence="1">Uncharacterized protein</fullName>
    </submittedName>
</protein>
<dbReference type="EMBL" id="BGPR01001519">
    <property type="protein sequence ID" value="GBM55859.1"/>
    <property type="molecule type" value="Genomic_DNA"/>
</dbReference>
<organism evidence="1 2">
    <name type="scientific">Araneus ventricosus</name>
    <name type="common">Orbweaver spider</name>
    <name type="synonym">Epeira ventricosa</name>
    <dbReference type="NCBI Taxonomy" id="182803"/>
    <lineage>
        <taxon>Eukaryota</taxon>
        <taxon>Metazoa</taxon>
        <taxon>Ecdysozoa</taxon>
        <taxon>Arthropoda</taxon>
        <taxon>Chelicerata</taxon>
        <taxon>Arachnida</taxon>
        <taxon>Araneae</taxon>
        <taxon>Araneomorphae</taxon>
        <taxon>Entelegynae</taxon>
        <taxon>Araneoidea</taxon>
        <taxon>Araneidae</taxon>
        <taxon>Araneus</taxon>
    </lineage>
</organism>
<name>A0A4Y2GSP8_ARAVE</name>
<sequence>MSPLFNRGYNYVENIPTLPAVKAQVYRIRRKEQEKAVEPKSSQDIEIMDDYVIMEDGSSFLLDDDDSASVRGDKSKVLDLFGITKTMKKLVSMYASMYAALAYLPESDMDDGGWLCIQETSP</sequence>
<comment type="caution">
    <text evidence="1">The sequence shown here is derived from an EMBL/GenBank/DDBJ whole genome shotgun (WGS) entry which is preliminary data.</text>
</comment>
<dbReference type="AlphaFoldDB" id="A0A4Y2GSP8"/>
<evidence type="ECO:0000313" key="2">
    <source>
        <dbReference type="Proteomes" id="UP000499080"/>
    </source>
</evidence>